<keyword evidence="2" id="KW-1185">Reference proteome</keyword>
<protein>
    <submittedName>
        <fullName evidence="3">Ig-like domain-containing protein</fullName>
    </submittedName>
</protein>
<reference evidence="1 2" key="2">
    <citation type="submission" date="2018-11" db="EMBL/GenBank/DDBJ databases">
        <authorList>
            <consortium name="Pathogen Informatics"/>
        </authorList>
    </citation>
    <scope>NUCLEOTIDE SEQUENCE [LARGE SCALE GENOMIC DNA]</scope>
</reference>
<evidence type="ECO:0000313" key="3">
    <source>
        <dbReference type="WBParaSite" id="HNAJ_0000659201-mRNA-1"/>
    </source>
</evidence>
<dbReference type="AlphaFoldDB" id="A0A0R3THQ1"/>
<organism evidence="3">
    <name type="scientific">Rodentolepis nana</name>
    <name type="common">Dwarf tapeworm</name>
    <name type="synonym">Hymenolepis nana</name>
    <dbReference type="NCBI Taxonomy" id="102285"/>
    <lineage>
        <taxon>Eukaryota</taxon>
        <taxon>Metazoa</taxon>
        <taxon>Spiralia</taxon>
        <taxon>Lophotrochozoa</taxon>
        <taxon>Platyhelminthes</taxon>
        <taxon>Cestoda</taxon>
        <taxon>Eucestoda</taxon>
        <taxon>Cyclophyllidea</taxon>
        <taxon>Hymenolepididae</taxon>
        <taxon>Rodentolepis</taxon>
    </lineage>
</organism>
<dbReference type="OrthoDB" id="168509at2759"/>
<evidence type="ECO:0000313" key="1">
    <source>
        <dbReference type="EMBL" id="VDO02448.1"/>
    </source>
</evidence>
<name>A0A0R3THQ1_RODNA</name>
<dbReference type="WBParaSite" id="HNAJ_0000659201-mRNA-1">
    <property type="protein sequence ID" value="HNAJ_0000659201-mRNA-1"/>
    <property type="gene ID" value="HNAJ_0000659201"/>
</dbReference>
<reference evidence="3" key="1">
    <citation type="submission" date="2017-02" db="UniProtKB">
        <authorList>
            <consortium name="WormBaseParasite"/>
        </authorList>
    </citation>
    <scope>IDENTIFICATION</scope>
</reference>
<sequence>MDDEPKSLSLPMNPLADTDVVCCTPPEQMRSLALETIKQINGSKSSLMGHTWKGSLVLETINVNYPGHQLQVFTTINVNSPGDQWLQVFTDGSYIENQANVVADVYTELLSFYTAAGHNRGH</sequence>
<dbReference type="EMBL" id="UZAE01007507">
    <property type="protein sequence ID" value="VDO02448.1"/>
    <property type="molecule type" value="Genomic_DNA"/>
</dbReference>
<evidence type="ECO:0000313" key="2">
    <source>
        <dbReference type="Proteomes" id="UP000278807"/>
    </source>
</evidence>
<gene>
    <name evidence="1" type="ORF">HNAJ_LOCUS6588</name>
</gene>
<dbReference type="Proteomes" id="UP000278807">
    <property type="component" value="Unassembled WGS sequence"/>
</dbReference>
<accession>A0A0R3THQ1</accession>
<proteinExistence type="predicted"/>